<protein>
    <recommendedName>
        <fullName evidence="5">DUF262 domain-containing protein</fullName>
    </recommendedName>
</protein>
<dbReference type="Pfam" id="PF18899">
    <property type="entry name" value="DUF5655"/>
    <property type="match status" value="1"/>
</dbReference>
<gene>
    <name evidence="3" type="ORF">SE18_01585</name>
</gene>
<dbReference type="RefSeq" id="WP_054532661.1">
    <property type="nucleotide sequence ID" value="NZ_LGKP01000004.1"/>
</dbReference>
<evidence type="ECO:0000259" key="2">
    <source>
        <dbReference type="Pfam" id="PF18899"/>
    </source>
</evidence>
<proteinExistence type="predicted"/>
<dbReference type="PANTHER" id="PTHR35149">
    <property type="entry name" value="SLL5132 PROTEIN"/>
    <property type="match status" value="1"/>
</dbReference>
<feature type="domain" description="DUF5655" evidence="2">
    <location>
        <begin position="592"/>
        <end position="691"/>
    </location>
</feature>
<accession>A0A0P6YHK3</accession>
<organism evidence="3 4">
    <name type="scientific">Herpetosiphon geysericola</name>
    <dbReference type="NCBI Taxonomy" id="70996"/>
    <lineage>
        <taxon>Bacteria</taxon>
        <taxon>Bacillati</taxon>
        <taxon>Chloroflexota</taxon>
        <taxon>Chloroflexia</taxon>
        <taxon>Herpetosiphonales</taxon>
        <taxon>Herpetosiphonaceae</taxon>
        <taxon>Herpetosiphon</taxon>
    </lineage>
</organism>
<evidence type="ECO:0000313" key="3">
    <source>
        <dbReference type="EMBL" id="KPL91701.1"/>
    </source>
</evidence>
<dbReference type="InterPro" id="IPR043714">
    <property type="entry name" value="DUF5655"/>
</dbReference>
<dbReference type="Pfam" id="PF03235">
    <property type="entry name" value="GmrSD_N"/>
    <property type="match status" value="1"/>
</dbReference>
<reference evidence="3 4" key="1">
    <citation type="submission" date="2015-07" db="EMBL/GenBank/DDBJ databases">
        <title>Whole genome sequence of Herpetosiphon geysericola DSM 7119.</title>
        <authorList>
            <person name="Hemp J."/>
            <person name="Ward L.M."/>
            <person name="Pace L.A."/>
            <person name="Fischer W.W."/>
        </authorList>
    </citation>
    <scope>NUCLEOTIDE SEQUENCE [LARGE SCALE GENOMIC DNA]</scope>
    <source>
        <strain evidence="3 4">DSM 7119</strain>
    </source>
</reference>
<dbReference type="PATRIC" id="fig|70996.4.peg.725"/>
<comment type="caution">
    <text evidence="3">The sequence shown here is derived from an EMBL/GenBank/DDBJ whole genome shotgun (WGS) entry which is preliminary data.</text>
</comment>
<sequence length="697" mass="80863">MKAKETALFEFLNGTKQFVIPIYQRTYSWTREQCEQLWSDIERLAQDVSIKGHFIGSVVYVEDNQYSKSVVPQLLVIDGQQRLTTLSLLLAALANMIDERTNESVDITSKKLYNYYLRNNDEEGDRHYKLILTQSDKSALINVVNREEFHANASSRIQENYRYFLDRVRSTASLQKIFEAIKRIIVVEISLERDKDNPQLIFESLNSTGLKLTQADLIRNYILMGQNHTDQTSMYTTYWHPMEQRFGSDYSARFNRFMRDYLTIRLGRIPNIEDVYDEFKRYMTENSLNVKEVVADIGEYSGYFADLNFATTNDQELDAAIRDLHILRVDVAYPFLMQCMRVYKTHRLSKREMVYTIRLSQSYVFRRAICGIPTNSLNKTFANLLRDMENPQLLSRFSLNSDSSFMARLEAALLDKDSYRRFPNDEEFRRELLAKDINNFRNRNYLLYGIHMGSPEASHDLSNLSVTQIVPTSNPLSVEWQNELGIEWQAIQGSVINRLINLSLVQQPRDEQASFAEKKHAPGGFADTPGMLNRDLMSLQAWDERAIQDRAFRLAQAACTIWAYPTAVERAPISIQEPEGTAIDSGLLQGIWRECYDELRQRILNLSTAIQEEQTRLYIAFKLEANFCVVEPQRSRLRVGLRIPFDQLHDPQQRGRNTTGIGNWGNATVEYSITGLADLDYAMELIQQAFNYHNNEL</sequence>
<name>A0A0P6YHK3_9CHLR</name>
<evidence type="ECO:0000259" key="1">
    <source>
        <dbReference type="Pfam" id="PF03235"/>
    </source>
</evidence>
<keyword evidence="4" id="KW-1185">Reference proteome</keyword>
<dbReference type="PANTHER" id="PTHR35149:SF2">
    <property type="entry name" value="DUF262 DOMAIN-CONTAINING PROTEIN"/>
    <property type="match status" value="1"/>
</dbReference>
<dbReference type="AlphaFoldDB" id="A0A0P6YHK3"/>
<dbReference type="STRING" id="70996.SE18_01585"/>
<dbReference type="Proteomes" id="UP000050277">
    <property type="component" value="Unassembled WGS sequence"/>
</dbReference>
<dbReference type="InterPro" id="IPR004919">
    <property type="entry name" value="GmrSD_N"/>
</dbReference>
<dbReference type="OrthoDB" id="9798761at2"/>
<evidence type="ECO:0008006" key="5">
    <source>
        <dbReference type="Google" id="ProtNLM"/>
    </source>
</evidence>
<evidence type="ECO:0000313" key="4">
    <source>
        <dbReference type="Proteomes" id="UP000050277"/>
    </source>
</evidence>
<dbReference type="EMBL" id="LGKP01000004">
    <property type="protein sequence ID" value="KPL91701.1"/>
    <property type="molecule type" value="Genomic_DNA"/>
</dbReference>
<feature type="domain" description="GmrSD restriction endonucleases N-terminal" evidence="1">
    <location>
        <begin position="10"/>
        <end position="222"/>
    </location>
</feature>